<dbReference type="InterPro" id="IPR006179">
    <property type="entry name" value="5_nucleotidase/apyrase"/>
</dbReference>
<proteinExistence type="predicted"/>
<dbReference type="GO" id="GO:0009166">
    <property type="term" value="P:nucleotide catabolic process"/>
    <property type="evidence" value="ECO:0007669"/>
    <property type="project" value="InterPro"/>
</dbReference>
<evidence type="ECO:0000256" key="1">
    <source>
        <dbReference type="SAM" id="Phobius"/>
    </source>
</evidence>
<dbReference type="SUPFAM" id="SSF55816">
    <property type="entry name" value="5'-nucleotidase (syn. UDP-sugar hydrolase), C-terminal domain"/>
    <property type="match status" value="1"/>
</dbReference>
<keyword evidence="1" id="KW-0472">Membrane</keyword>
<dbReference type="eggNOG" id="COG0737">
    <property type="taxonomic scope" value="Bacteria"/>
</dbReference>
<organism evidence="3 4">
    <name type="scientific">Prevotella multiformis DSM 16608</name>
    <dbReference type="NCBI Taxonomy" id="888743"/>
    <lineage>
        <taxon>Bacteria</taxon>
        <taxon>Pseudomonadati</taxon>
        <taxon>Bacteroidota</taxon>
        <taxon>Bacteroidia</taxon>
        <taxon>Bacteroidales</taxon>
        <taxon>Prevotellaceae</taxon>
        <taxon>Prevotella</taxon>
    </lineage>
</organism>
<feature type="domain" description="5'-Nucleotidase C-terminal" evidence="2">
    <location>
        <begin position="89"/>
        <end position="233"/>
    </location>
</feature>
<evidence type="ECO:0000259" key="2">
    <source>
        <dbReference type="Pfam" id="PF02872"/>
    </source>
</evidence>
<gene>
    <name evidence="3" type="ORF">HMPREF9141_1879</name>
</gene>
<dbReference type="HOGENOM" id="CLU_094493_0_0_10"/>
<accession>F0F8G2</accession>
<dbReference type="STRING" id="888743.HMPREF9141_1879"/>
<dbReference type="GO" id="GO:0016787">
    <property type="term" value="F:hydrolase activity"/>
    <property type="evidence" value="ECO:0007669"/>
    <property type="project" value="InterPro"/>
</dbReference>
<keyword evidence="1" id="KW-1133">Transmembrane helix</keyword>
<evidence type="ECO:0000313" key="4">
    <source>
        <dbReference type="Proteomes" id="UP000005697"/>
    </source>
</evidence>
<feature type="transmembrane region" description="Helical" evidence="1">
    <location>
        <begin position="28"/>
        <end position="47"/>
    </location>
</feature>
<dbReference type="Proteomes" id="UP000005697">
    <property type="component" value="Unassembled WGS sequence"/>
</dbReference>
<dbReference type="Pfam" id="PF02872">
    <property type="entry name" value="5_nucleotid_C"/>
    <property type="match status" value="1"/>
</dbReference>
<dbReference type="EMBL" id="AEWX01000026">
    <property type="protein sequence ID" value="EGC19621.1"/>
    <property type="molecule type" value="Genomic_DNA"/>
</dbReference>
<dbReference type="PANTHER" id="PTHR11575:SF24">
    <property type="entry name" value="5'-NUCLEOTIDASE"/>
    <property type="match status" value="1"/>
</dbReference>
<dbReference type="InterPro" id="IPR008334">
    <property type="entry name" value="5'-Nucleotdase_C"/>
</dbReference>
<dbReference type="AlphaFoldDB" id="F0F8G2"/>
<evidence type="ECO:0000313" key="3">
    <source>
        <dbReference type="EMBL" id="EGC19621.1"/>
    </source>
</evidence>
<comment type="caution">
    <text evidence="3">The sequence shown here is derived from an EMBL/GenBank/DDBJ whole genome shotgun (WGS) entry which is preliminary data.</text>
</comment>
<keyword evidence="1" id="KW-0812">Transmembrane</keyword>
<sequence>MQQTGVQSFFFLTFATIKSHNINMYRKIFYLAGLSVLLTAGGCASHYELAGIQRTRVLVDSRYDAAPDAEAAKFMEPFRHKVDSVMGPVVGEVDHDMVAHRPESDLSNLLADIMVWAARDYNEKVDFGVYNMGGIRAALSKGKVTYGDVLDIAPFENKICFVTLTGGKVLELFSQMAHTGGEAVSHGVQLVFTHDHRLKSARLNGKEIDPKASYRIATLDYLAQGNDKMEAFKSATDVVSPQEISNNTRFIIMNYFKEQTAQGRVVNAHTEGRIRVE</sequence>
<dbReference type="PRINTS" id="PR01607">
    <property type="entry name" value="APYRASEFAMLY"/>
</dbReference>
<protein>
    <submittedName>
        <fullName evidence="3">5'-nucleotidase, C-terminal domain protein</fullName>
    </submittedName>
</protein>
<dbReference type="PANTHER" id="PTHR11575">
    <property type="entry name" value="5'-NUCLEOTIDASE-RELATED"/>
    <property type="match status" value="1"/>
</dbReference>
<reference evidence="3 4" key="1">
    <citation type="submission" date="2011-01" db="EMBL/GenBank/DDBJ databases">
        <authorList>
            <person name="Muzny D."/>
            <person name="Qin X."/>
            <person name="Deng J."/>
            <person name="Jiang H."/>
            <person name="Liu Y."/>
            <person name="Qu J."/>
            <person name="Song X.-Z."/>
            <person name="Zhang L."/>
            <person name="Thornton R."/>
            <person name="Coyle M."/>
            <person name="Francisco L."/>
            <person name="Jackson L."/>
            <person name="Javaid M."/>
            <person name="Korchina V."/>
            <person name="Kovar C."/>
            <person name="Mata R."/>
            <person name="Mathew T."/>
            <person name="Ngo R."/>
            <person name="Nguyen L."/>
            <person name="Nguyen N."/>
            <person name="Okwuonu G."/>
            <person name="Ongeri F."/>
            <person name="Pham C."/>
            <person name="Simmons D."/>
            <person name="Wilczek-Boney K."/>
            <person name="Hale W."/>
            <person name="Jakkamsetti A."/>
            <person name="Pham P."/>
            <person name="Ruth R."/>
            <person name="San Lucas F."/>
            <person name="Warren J."/>
            <person name="Zhang J."/>
            <person name="Zhao Z."/>
            <person name="Zhou C."/>
            <person name="Zhu D."/>
            <person name="Lee S."/>
            <person name="Bess C."/>
            <person name="Blankenburg K."/>
            <person name="Forbes L."/>
            <person name="Fu Q."/>
            <person name="Gubbala S."/>
            <person name="Hirani K."/>
            <person name="Jayaseelan J.C."/>
            <person name="Lara F."/>
            <person name="Munidasa M."/>
            <person name="Palculict T."/>
            <person name="Patil S."/>
            <person name="Pu L.-L."/>
            <person name="Saada N."/>
            <person name="Tang L."/>
            <person name="Weissenberger G."/>
            <person name="Zhu Y."/>
            <person name="Hemphill L."/>
            <person name="Shang Y."/>
            <person name="Youmans B."/>
            <person name="Ayvaz T."/>
            <person name="Ross M."/>
            <person name="Santibanez J."/>
            <person name="Aqrawi P."/>
            <person name="Gross S."/>
            <person name="Joshi V."/>
            <person name="Fowler G."/>
            <person name="Nazareth L."/>
            <person name="Reid J."/>
            <person name="Worley K."/>
            <person name="Petrosino J."/>
            <person name="Highlander S."/>
            <person name="Gibbs R."/>
        </authorList>
    </citation>
    <scope>NUCLEOTIDE SEQUENCE [LARGE SCALE GENOMIC DNA]</scope>
    <source>
        <strain evidence="3 4">DSM 16608</strain>
    </source>
</reference>
<keyword evidence="4" id="KW-1185">Reference proteome</keyword>
<dbReference type="Gene3D" id="3.90.780.10">
    <property type="entry name" value="5'-Nucleotidase, C-terminal domain"/>
    <property type="match status" value="1"/>
</dbReference>
<name>F0F8G2_9BACT</name>
<dbReference type="InterPro" id="IPR036907">
    <property type="entry name" value="5'-Nucleotdase_C_sf"/>
</dbReference>